<evidence type="ECO:0000313" key="2">
    <source>
        <dbReference type="EMBL" id="GGO38927.1"/>
    </source>
</evidence>
<reference evidence="2 3" key="1">
    <citation type="journal article" date="2014" name="Int. J. Syst. Evol. Microbiol.">
        <title>Complete genome sequence of Corynebacterium casei LMG S-19264T (=DSM 44701T), isolated from a smear-ripened cheese.</title>
        <authorList>
            <consortium name="US DOE Joint Genome Institute (JGI-PGF)"/>
            <person name="Walter F."/>
            <person name="Albersmeier A."/>
            <person name="Kalinowski J."/>
            <person name="Ruckert C."/>
        </authorList>
    </citation>
    <scope>NUCLEOTIDE SEQUENCE [LARGE SCALE GENOMIC DNA]</scope>
    <source>
        <strain evidence="2 3">CGMCC 1.7029</strain>
    </source>
</reference>
<comment type="caution">
    <text evidence="2">The sequence shown here is derived from an EMBL/GenBank/DDBJ whole genome shotgun (WGS) entry which is preliminary data.</text>
</comment>
<gene>
    <name evidence="2" type="ORF">GCM10010991_37000</name>
</gene>
<keyword evidence="3" id="KW-1185">Reference proteome</keyword>
<evidence type="ECO:0000313" key="3">
    <source>
        <dbReference type="Proteomes" id="UP000598196"/>
    </source>
</evidence>
<accession>A0A917YNX3</accession>
<evidence type="ECO:0000256" key="1">
    <source>
        <dbReference type="SAM" id="MobiDB-lite"/>
    </source>
</evidence>
<dbReference type="OrthoDB" id="7667887at2"/>
<dbReference type="Proteomes" id="UP000598196">
    <property type="component" value="Unassembled WGS sequence"/>
</dbReference>
<organism evidence="2 3">
    <name type="scientific">Gemmobacter aquaticus</name>
    <dbReference type="NCBI Taxonomy" id="490185"/>
    <lineage>
        <taxon>Bacteria</taxon>
        <taxon>Pseudomonadati</taxon>
        <taxon>Pseudomonadota</taxon>
        <taxon>Alphaproteobacteria</taxon>
        <taxon>Rhodobacterales</taxon>
        <taxon>Paracoccaceae</taxon>
        <taxon>Gemmobacter</taxon>
    </lineage>
</organism>
<dbReference type="AlphaFoldDB" id="A0A917YNX3"/>
<name>A0A917YNX3_9RHOB</name>
<proteinExistence type="predicted"/>
<dbReference type="EMBL" id="BMLP01000015">
    <property type="protein sequence ID" value="GGO38927.1"/>
    <property type="molecule type" value="Genomic_DNA"/>
</dbReference>
<sequence length="179" mass="18780">MNQTFQPGTAESVDDKTLPLPPPLATRRDIEALANALIKGENAVVRRRDLAELMRRLTAALDDRAAATDAAQEARTARLDRRLDSVEGALRIELAPMIGKIVAQEIAAAPPARPGLARGLVLGLSIPLAFALGVAASVFYESGTYDFSAINSIFAGSSGDIAPISPPNGGSEARGNHLK</sequence>
<dbReference type="RefSeq" id="WP_146284724.1">
    <property type="nucleotide sequence ID" value="NZ_BMLP01000015.1"/>
</dbReference>
<feature type="region of interest" description="Disordered" evidence="1">
    <location>
        <begin position="1"/>
        <end position="24"/>
    </location>
</feature>
<protein>
    <submittedName>
        <fullName evidence="2">Uncharacterized protein</fullName>
    </submittedName>
</protein>